<dbReference type="EMBL" id="JBHUML010000003">
    <property type="protein sequence ID" value="MFD2706230.1"/>
    <property type="molecule type" value="Genomic_DNA"/>
</dbReference>
<protein>
    <submittedName>
        <fullName evidence="2">Uncharacterized protein</fullName>
    </submittedName>
</protein>
<feature type="transmembrane region" description="Helical" evidence="1">
    <location>
        <begin position="35"/>
        <end position="54"/>
    </location>
</feature>
<dbReference type="Proteomes" id="UP001597520">
    <property type="component" value="Unassembled WGS sequence"/>
</dbReference>
<accession>A0ABW5T3E1</accession>
<organism evidence="2 3">
    <name type="scientific">Salibacterium lacus</name>
    <dbReference type="NCBI Taxonomy" id="1898109"/>
    <lineage>
        <taxon>Bacteria</taxon>
        <taxon>Bacillati</taxon>
        <taxon>Bacillota</taxon>
        <taxon>Bacilli</taxon>
        <taxon>Bacillales</taxon>
        <taxon>Bacillaceae</taxon>
    </lineage>
</organism>
<name>A0ABW5T3E1_9BACI</name>
<comment type="caution">
    <text evidence="2">The sequence shown here is derived from an EMBL/GenBank/DDBJ whole genome shotgun (WGS) entry which is preliminary data.</text>
</comment>
<sequence length="61" mass="6636">MREPSAFVIVYWMLFFLGLVPCIMIAGLGFNFSTAIVFTTVNSVAAVVIAVTSLKNNISFC</sequence>
<gene>
    <name evidence="2" type="ORF">ACFSUB_12210</name>
</gene>
<evidence type="ECO:0000313" key="3">
    <source>
        <dbReference type="Proteomes" id="UP001597520"/>
    </source>
</evidence>
<dbReference type="RefSeq" id="WP_380713534.1">
    <property type="nucleotide sequence ID" value="NZ_JBHUML010000003.1"/>
</dbReference>
<keyword evidence="1" id="KW-0472">Membrane</keyword>
<keyword evidence="3" id="KW-1185">Reference proteome</keyword>
<proteinExistence type="predicted"/>
<keyword evidence="1" id="KW-1133">Transmembrane helix</keyword>
<reference evidence="3" key="1">
    <citation type="journal article" date="2019" name="Int. J. Syst. Evol. Microbiol.">
        <title>The Global Catalogue of Microorganisms (GCM) 10K type strain sequencing project: providing services to taxonomists for standard genome sequencing and annotation.</title>
        <authorList>
            <consortium name="The Broad Institute Genomics Platform"/>
            <consortium name="The Broad Institute Genome Sequencing Center for Infectious Disease"/>
            <person name="Wu L."/>
            <person name="Ma J."/>
        </authorList>
    </citation>
    <scope>NUCLEOTIDE SEQUENCE [LARGE SCALE GENOMIC DNA]</scope>
    <source>
        <strain evidence="3">KCTC 33792</strain>
    </source>
</reference>
<evidence type="ECO:0000313" key="2">
    <source>
        <dbReference type="EMBL" id="MFD2706230.1"/>
    </source>
</evidence>
<keyword evidence="1" id="KW-0812">Transmembrane</keyword>
<feature type="transmembrane region" description="Helical" evidence="1">
    <location>
        <begin position="7"/>
        <end position="29"/>
    </location>
</feature>
<evidence type="ECO:0000256" key="1">
    <source>
        <dbReference type="SAM" id="Phobius"/>
    </source>
</evidence>